<evidence type="ECO:0008006" key="11">
    <source>
        <dbReference type="Google" id="ProtNLM"/>
    </source>
</evidence>
<feature type="region of interest" description="Disordered" evidence="7">
    <location>
        <begin position="704"/>
        <end position="734"/>
    </location>
</feature>
<evidence type="ECO:0000313" key="10">
    <source>
        <dbReference type="Proteomes" id="UP000286097"/>
    </source>
</evidence>
<dbReference type="GO" id="GO:0015293">
    <property type="term" value="F:symporter activity"/>
    <property type="evidence" value="ECO:0007669"/>
    <property type="project" value="UniProtKB-KW"/>
</dbReference>
<feature type="region of interest" description="Disordered" evidence="7">
    <location>
        <begin position="1693"/>
        <end position="1719"/>
    </location>
</feature>
<protein>
    <recommendedName>
        <fullName evidence="11">Amino acid transporter</fullName>
    </recommendedName>
</protein>
<organism evidence="9 10">
    <name type="scientific">Peronospora effusa</name>
    <dbReference type="NCBI Taxonomy" id="542832"/>
    <lineage>
        <taxon>Eukaryota</taxon>
        <taxon>Sar</taxon>
        <taxon>Stramenopiles</taxon>
        <taxon>Oomycota</taxon>
        <taxon>Peronosporomycetes</taxon>
        <taxon>Peronosporales</taxon>
        <taxon>Peronosporaceae</taxon>
        <taxon>Peronospora</taxon>
    </lineage>
</organism>
<keyword evidence="5 8" id="KW-1133">Transmembrane helix</keyword>
<feature type="transmembrane region" description="Helical" evidence="8">
    <location>
        <begin position="1387"/>
        <end position="1408"/>
    </location>
</feature>
<evidence type="ECO:0000256" key="4">
    <source>
        <dbReference type="ARBA" id="ARBA00022692"/>
    </source>
</evidence>
<dbReference type="PANTHER" id="PTHR42865:SF7">
    <property type="entry name" value="PROTON_GLUTAMATE-ASPARTATE SYMPORTER"/>
    <property type="match status" value="1"/>
</dbReference>
<feature type="transmembrane region" description="Helical" evidence="8">
    <location>
        <begin position="1650"/>
        <end position="1670"/>
    </location>
</feature>
<feature type="transmembrane region" description="Helical" evidence="8">
    <location>
        <begin position="1576"/>
        <end position="1598"/>
    </location>
</feature>
<evidence type="ECO:0000256" key="1">
    <source>
        <dbReference type="ARBA" id="ARBA00004651"/>
    </source>
</evidence>
<feature type="transmembrane region" description="Helical" evidence="8">
    <location>
        <begin position="1610"/>
        <end position="1630"/>
    </location>
</feature>
<feature type="compositionally biased region" description="Basic and acidic residues" evidence="7">
    <location>
        <begin position="132"/>
        <end position="141"/>
    </location>
</feature>
<sequence length="1733" mass="187523">MTVSQSKCAFSRDSYAQAVRTSAFADFLSDDSDNEDEDDAHSRATSTMEQQTDDWFYADSLNSDETSRNPSSRLPLGNPKVLGDDKSSRLKSKVMKQTMGSSDVKELEQLARKNKSIGRISLTLGDGVGAKAADRGIDRHGQSSLDSLSSPPSFDPDDDSFFDEPRPSFSDEHSFIGEDSFMTIDTSFVYRPSVLDDDKVERQSKASGSSKNSFVVRPSLLDASLSPSILSISQESAADKTAAKFLAATCDVDDRIPTSANKFVGKTSGHTLKSAAIQGEAGYVNATVAAITSLSATKPVLSRQSSAASSSSSSYDVVSQRRPMTATRESWRISSVALNESKHAFDEELEPLVGSLQSPLASAVPAESEQQNYRITSAFEEHNAVASPSPSCMLFYNQPSFFVDDNQQSFPSVGSPSLGSRPSGDSFTNVAILGDDVHDRNERRSSDLIPQDVGEFPSNSVPVVYPTTCDALDHSYSNLVRPDRITTKPGDHDSSAIISMNGTSLGSSSLALSAASQISATSDELPFLSFSVAKPAIATELTKQQKRRKVMEKRSFVTALENSGRQEAGYEAGQVLYRSIALPRGSGLKTGKPSDSLSSTYSTGNSNFSSAALLAAIKMRDIHTDARSEETEASDVAIGTLPQLVPPLKVILASRSSCSSTSLANTGVESASSVLAVRTRASLASSASSADRLDFTGVYRGSINSSKSSINNGSPSRPVRPDMRSVRSQQKSLGERKDALRFECLGVKLERSRSDGRSMQREARQKVKNFFRDTYERSVLDEEEGHRVTNRRARACTSLAQYVDNVAEGPQSFASHNTTVAKVVDLKNLRNGGKRLGWHLQYDAVPLTLQQEESTKRRAMNVTIETTSSGTGTTATRSMPSDHIPVPRNYVVSPQATGALEPKMYAKEKAHASQSKTAANVSEDEGSGFFSVPSGPEGNDDCRSGAMPRRRADNRVPQRLAPPRFSVCESPSLSSSPFATSFATSHGLGESGGAGSGRSPGNSPVVFVATSRGFLWKPTSSFHNLNAASSDSLLDGSPVISQRSKLVDRVQNLSASVASSLRRFLYSKEFCRQNGNVNVTSPRSRATDPAALPRAYNHNNFYEIPFKVPDLNKPLLQQEKQQLVESDRNWIRQWLILAMCAVFGLCAGAILVYVGARDASIFNLSAPEVHDRQETNGELVFAAGVRWFLLPGHLFERVWGAVATPLLVCYVVNAISDLVGCADKDKLVLSFRSIGYAMMLAMLATVEGVLAMWMTHKFGWFRKSSSTARSEASILSDAIGVTPLPQGAMGLVCSGDDEYLRRLDHDVFACSNASLLLPLYKAVSTNSTDISGSGPGVFALQEVTRVFATPKSTKAYYPLSLGTEGNAAASLLLSLSPDNLAARYREVASDGIVLLGGLVVFALFLGSVCGKRILRLRGDAQAAMFESMERNDTSTENPHKAHHYLVSLLVELQLALEWMVRPMERYLAPVGFFSLMLGHVVAHHREWYSFTSPMSSLIAGVIIIFILHVMLVLPMVLKQFSSSDHRLPLMTKTKSFVPAILFAFTTDNVVLSAPVTMQCYARALTVTRSAAQVATAVTAAFTRNARGLYLPLMLLWLLETSSSEKLELSVSDYFSIGFLSMLSCFCGGSSRLTLTMARTLWSIRSSNPASALPITISLLVVCDVVLSRFATMVTLMDHFVLTHLAAQHWGETVVHGPTQPNRPNNSSNSSASPLHDSQCPRRLSSAMLSSVSL</sequence>
<keyword evidence="4 8" id="KW-0812">Transmembrane</keyword>
<dbReference type="GO" id="GO:0005886">
    <property type="term" value="C:plasma membrane"/>
    <property type="evidence" value="ECO:0007669"/>
    <property type="project" value="UniProtKB-SubCell"/>
</dbReference>
<feature type="transmembrane region" description="Helical" evidence="8">
    <location>
        <begin position="1494"/>
        <end position="1516"/>
    </location>
</feature>
<evidence type="ECO:0000256" key="2">
    <source>
        <dbReference type="ARBA" id="ARBA00022448"/>
    </source>
</evidence>
<feature type="transmembrane region" description="Helical" evidence="8">
    <location>
        <begin position="1236"/>
        <end position="1255"/>
    </location>
</feature>
<feature type="region of interest" description="Disordered" evidence="7">
    <location>
        <begin position="129"/>
        <end position="169"/>
    </location>
</feature>
<feature type="compositionally biased region" description="Acidic residues" evidence="7">
    <location>
        <begin position="28"/>
        <end position="39"/>
    </location>
</feature>
<proteinExistence type="predicted"/>
<comment type="subcellular location">
    <subcellularLocation>
        <location evidence="1">Cell membrane</location>
        <topology evidence="1">Multi-pass membrane protein</topology>
    </subcellularLocation>
</comment>
<accession>A0A3R7W5L1</accession>
<dbReference type="VEuPathDB" id="FungiDB:DD237_005540"/>
<gene>
    <name evidence="9" type="ORF">DD237_005540</name>
</gene>
<evidence type="ECO:0000256" key="5">
    <source>
        <dbReference type="ARBA" id="ARBA00022989"/>
    </source>
</evidence>
<dbReference type="InterPro" id="IPR036458">
    <property type="entry name" value="Na:dicarbo_symporter_sf"/>
</dbReference>
<feature type="region of interest" description="Disordered" evidence="7">
    <location>
        <begin position="909"/>
        <end position="959"/>
    </location>
</feature>
<evidence type="ECO:0000313" key="9">
    <source>
        <dbReference type="EMBL" id="RQM15874.1"/>
    </source>
</evidence>
<dbReference type="Pfam" id="PF00375">
    <property type="entry name" value="SDF"/>
    <property type="match status" value="1"/>
</dbReference>
<feature type="compositionally biased region" description="Low complexity" evidence="7">
    <location>
        <begin position="1701"/>
        <end position="1713"/>
    </location>
</feature>
<evidence type="ECO:0000256" key="8">
    <source>
        <dbReference type="SAM" id="Phobius"/>
    </source>
</evidence>
<feature type="compositionally biased region" description="Low complexity" evidence="7">
    <location>
        <begin position="143"/>
        <end position="152"/>
    </location>
</feature>
<dbReference type="SUPFAM" id="SSF118215">
    <property type="entry name" value="Proton glutamate symport protein"/>
    <property type="match status" value="1"/>
</dbReference>
<feature type="transmembrane region" description="Helical" evidence="8">
    <location>
        <begin position="1536"/>
        <end position="1556"/>
    </location>
</feature>
<dbReference type="Proteomes" id="UP000286097">
    <property type="component" value="Unassembled WGS sequence"/>
</dbReference>
<dbReference type="Gene3D" id="1.10.3860.10">
    <property type="entry name" value="Sodium:dicarboxylate symporter"/>
    <property type="match status" value="1"/>
</dbReference>
<feature type="compositionally biased region" description="Low complexity" evidence="7">
    <location>
        <begin position="704"/>
        <end position="716"/>
    </location>
</feature>
<keyword evidence="2" id="KW-0813">Transport</keyword>
<evidence type="ECO:0000256" key="7">
    <source>
        <dbReference type="SAM" id="MobiDB-lite"/>
    </source>
</evidence>
<feature type="compositionally biased region" description="Polar residues" evidence="7">
    <location>
        <begin position="60"/>
        <end position="72"/>
    </location>
</feature>
<reference evidence="9 10" key="1">
    <citation type="submission" date="2018-06" db="EMBL/GenBank/DDBJ databases">
        <title>Comparative genomics of downy mildews reveals potential adaptations to biotrophy.</title>
        <authorList>
            <person name="Fletcher K."/>
            <person name="Klosterman S.J."/>
            <person name="Derevnina L."/>
            <person name="Martin F."/>
            <person name="Koike S."/>
            <person name="Reyes Chin-Wo S."/>
            <person name="Mou B."/>
            <person name="Michelmore R."/>
        </authorList>
    </citation>
    <scope>NUCLEOTIDE SEQUENCE [LARGE SCALE GENOMIC DNA]</scope>
    <source>
        <strain evidence="9 10">R13</strain>
    </source>
</reference>
<dbReference type="PANTHER" id="PTHR42865">
    <property type="entry name" value="PROTON/GLUTAMATE-ASPARTATE SYMPORTER"/>
    <property type="match status" value="1"/>
</dbReference>
<comment type="caution">
    <text evidence="9">The sequence shown here is derived from an EMBL/GenBank/DDBJ whole genome shotgun (WGS) entry which is preliminary data.</text>
</comment>
<feature type="region of interest" description="Disordered" evidence="7">
    <location>
        <begin position="28"/>
        <end position="103"/>
    </location>
</feature>
<dbReference type="InterPro" id="IPR001991">
    <property type="entry name" value="Na-dicarboxylate_symporter"/>
</dbReference>
<evidence type="ECO:0000256" key="3">
    <source>
        <dbReference type="ARBA" id="ARBA00022475"/>
    </source>
</evidence>
<keyword evidence="6 8" id="KW-0472">Membrane</keyword>
<feature type="transmembrane region" description="Helical" evidence="8">
    <location>
        <begin position="1134"/>
        <end position="1156"/>
    </location>
</feature>
<evidence type="ECO:0000256" key="6">
    <source>
        <dbReference type="ARBA" id="ARBA00023136"/>
    </source>
</evidence>
<name>A0A3R7W5L1_9STRA</name>
<keyword evidence="3" id="KW-1003">Cell membrane</keyword>
<dbReference type="EMBL" id="QKXF01000139">
    <property type="protein sequence ID" value="RQM15874.1"/>
    <property type="molecule type" value="Genomic_DNA"/>
</dbReference>